<feature type="domain" description="Peptidase M13 C-terminal" evidence="9">
    <location>
        <begin position="465"/>
        <end position="670"/>
    </location>
</feature>
<dbReference type="PROSITE" id="PS51885">
    <property type="entry name" value="NEPRILYSIN"/>
    <property type="match status" value="1"/>
</dbReference>
<evidence type="ECO:0000256" key="5">
    <source>
        <dbReference type="ARBA" id="ARBA00022801"/>
    </source>
</evidence>
<keyword evidence="3" id="KW-0645">Protease</keyword>
<accession>A0A397F881</accession>
<dbReference type="Gene3D" id="3.40.390.10">
    <property type="entry name" value="Collagenase (Catalytic Domain)"/>
    <property type="match status" value="1"/>
</dbReference>
<dbReference type="Proteomes" id="UP000266196">
    <property type="component" value="Unassembled WGS sequence"/>
</dbReference>
<evidence type="ECO:0000259" key="9">
    <source>
        <dbReference type="Pfam" id="PF01431"/>
    </source>
</evidence>
<protein>
    <recommendedName>
        <fullName evidence="13">Peptidase M13 C-terminal domain-containing protein</fullName>
    </recommendedName>
</protein>
<comment type="cofactor">
    <cofactor evidence="1">
        <name>Zn(2+)</name>
        <dbReference type="ChEBI" id="CHEBI:29105"/>
    </cofactor>
</comment>
<dbReference type="Pfam" id="PF05649">
    <property type="entry name" value="Peptidase_M13_N"/>
    <property type="match status" value="1"/>
</dbReference>
<evidence type="ECO:0000256" key="3">
    <source>
        <dbReference type="ARBA" id="ARBA00022670"/>
    </source>
</evidence>
<feature type="domain" description="Peptidase M13 N-terminal" evidence="10">
    <location>
        <begin position="40"/>
        <end position="413"/>
    </location>
</feature>
<dbReference type="InterPro" id="IPR008753">
    <property type="entry name" value="Peptidase_M13_N"/>
</dbReference>
<dbReference type="GO" id="GO:0016485">
    <property type="term" value="P:protein processing"/>
    <property type="evidence" value="ECO:0007669"/>
    <property type="project" value="TreeGrafter"/>
</dbReference>
<dbReference type="Gene3D" id="1.10.1380.10">
    <property type="entry name" value="Neutral endopeptidase , domain2"/>
    <property type="match status" value="1"/>
</dbReference>
<comment type="caution">
    <text evidence="11">The sequence shown here is derived from an EMBL/GenBank/DDBJ whole genome shotgun (WGS) entry which is preliminary data.</text>
</comment>
<feature type="chain" id="PRO_5017372615" description="Peptidase M13 C-terminal domain-containing protein" evidence="8">
    <location>
        <begin position="20"/>
        <end position="674"/>
    </location>
</feature>
<evidence type="ECO:0000259" key="10">
    <source>
        <dbReference type="Pfam" id="PF05649"/>
    </source>
</evidence>
<evidence type="ECO:0008006" key="13">
    <source>
        <dbReference type="Google" id="ProtNLM"/>
    </source>
</evidence>
<feature type="signal peptide" evidence="8">
    <location>
        <begin position="1"/>
        <end position="19"/>
    </location>
</feature>
<evidence type="ECO:0000256" key="8">
    <source>
        <dbReference type="SAM" id="SignalP"/>
    </source>
</evidence>
<evidence type="ECO:0000256" key="1">
    <source>
        <dbReference type="ARBA" id="ARBA00001947"/>
    </source>
</evidence>
<dbReference type="PRINTS" id="PR00786">
    <property type="entry name" value="NEPRILYSIN"/>
</dbReference>
<dbReference type="SUPFAM" id="SSF55486">
    <property type="entry name" value="Metalloproteases ('zincins'), catalytic domain"/>
    <property type="match status" value="1"/>
</dbReference>
<dbReference type="InterPro" id="IPR024079">
    <property type="entry name" value="MetalloPept_cat_dom_sf"/>
</dbReference>
<dbReference type="AlphaFoldDB" id="A0A397F881"/>
<evidence type="ECO:0000256" key="6">
    <source>
        <dbReference type="ARBA" id="ARBA00022833"/>
    </source>
</evidence>
<evidence type="ECO:0000256" key="2">
    <source>
        <dbReference type="ARBA" id="ARBA00007357"/>
    </source>
</evidence>
<dbReference type="CDD" id="cd08662">
    <property type="entry name" value="M13"/>
    <property type="match status" value="1"/>
</dbReference>
<dbReference type="InterPro" id="IPR000718">
    <property type="entry name" value="Peptidase_M13"/>
</dbReference>
<evidence type="ECO:0000256" key="7">
    <source>
        <dbReference type="ARBA" id="ARBA00023049"/>
    </source>
</evidence>
<evidence type="ECO:0000313" key="12">
    <source>
        <dbReference type="Proteomes" id="UP000266196"/>
    </source>
</evidence>
<gene>
    <name evidence="11" type="ORF">DYB31_006031</name>
</gene>
<evidence type="ECO:0000256" key="4">
    <source>
        <dbReference type="ARBA" id="ARBA00022723"/>
    </source>
</evidence>
<proteinExistence type="inferred from homology"/>
<dbReference type="PANTHER" id="PTHR11733:SF167">
    <property type="entry name" value="FI17812P1-RELATED"/>
    <property type="match status" value="1"/>
</dbReference>
<comment type="similarity">
    <text evidence="2">Belongs to the peptidase M13 family.</text>
</comment>
<dbReference type="PANTHER" id="PTHR11733">
    <property type="entry name" value="ZINC METALLOPROTEASE FAMILY M13 NEPRILYSIN-RELATED"/>
    <property type="match status" value="1"/>
</dbReference>
<keyword evidence="5" id="KW-0378">Hydrolase</keyword>
<dbReference type="InterPro" id="IPR042089">
    <property type="entry name" value="Peptidase_M13_dom_2"/>
</dbReference>
<organism evidence="11 12">
    <name type="scientific">Aphanomyces astaci</name>
    <name type="common">Crayfish plague agent</name>
    <dbReference type="NCBI Taxonomy" id="112090"/>
    <lineage>
        <taxon>Eukaryota</taxon>
        <taxon>Sar</taxon>
        <taxon>Stramenopiles</taxon>
        <taxon>Oomycota</taxon>
        <taxon>Saprolegniomycetes</taxon>
        <taxon>Saprolegniales</taxon>
        <taxon>Verrucalvaceae</taxon>
        <taxon>Aphanomyces</taxon>
    </lineage>
</organism>
<evidence type="ECO:0000313" key="11">
    <source>
        <dbReference type="EMBL" id="RHZ10587.1"/>
    </source>
</evidence>
<dbReference type="GO" id="GO:0005886">
    <property type="term" value="C:plasma membrane"/>
    <property type="evidence" value="ECO:0007669"/>
    <property type="project" value="TreeGrafter"/>
</dbReference>
<name>A0A397F881_APHAT</name>
<keyword evidence="4" id="KW-0479">Metal-binding</keyword>
<keyword evidence="8" id="KW-0732">Signal</keyword>
<dbReference type="GO" id="GO:0004222">
    <property type="term" value="F:metalloendopeptidase activity"/>
    <property type="evidence" value="ECO:0007669"/>
    <property type="project" value="InterPro"/>
</dbReference>
<keyword evidence="7" id="KW-0482">Metalloprotease</keyword>
<dbReference type="Pfam" id="PF01431">
    <property type="entry name" value="Peptidase_M13"/>
    <property type="match status" value="1"/>
</dbReference>
<dbReference type="EMBL" id="QUTE01011213">
    <property type="protein sequence ID" value="RHZ10587.1"/>
    <property type="molecule type" value="Genomic_DNA"/>
</dbReference>
<dbReference type="VEuPathDB" id="FungiDB:H257_09644"/>
<reference evidence="11 12" key="1">
    <citation type="submission" date="2018-08" db="EMBL/GenBank/DDBJ databases">
        <title>Aphanomyces genome sequencing and annotation.</title>
        <authorList>
            <person name="Minardi D."/>
            <person name="Oidtmann B."/>
            <person name="Van Der Giezen M."/>
            <person name="Studholme D.J."/>
        </authorList>
    </citation>
    <scope>NUCLEOTIDE SEQUENCE [LARGE SCALE GENOMIC DNA]</scope>
    <source>
        <strain evidence="11 12">197901</strain>
    </source>
</reference>
<keyword evidence="6" id="KW-0862">Zinc</keyword>
<sequence length="674" mass="74263">MVKIIMSAVAALSVSVASAFGTISEFPTEMTSLMDQTVDPCTDFFSYSCGTWYNENTVHANESTTNAVNAVITAAADKVIEKLMDAKLPKLTEFYNACVDTATLDTLGLAPIEDHLKAIRSANSTVEAIFRGATISKATGVPLFVKLNVVANVVDATRNILVAKGTKLPIHKNYYEDPTLWATVEQPYREYIAKIFTLAGRTDAEAGAATDVVISFERLSAKQSMPTGRLLQEAVTSGELPLSKANAFYPLGLGLHLQGFGFDVREGCNTTKVLLDGISYLDFIEGFLHSLSVDDLKTIIEYKVLNFNAPFLSTPFVKAHSNFYDMVIQGLKESPPRATICRRQVDWSIGELLGTYYLKEVWTAKTAERVDSFVVALEAAFETGLDSAGWLDDTTRDNAKTKLSKFSHLLGGPKNPKTYPTLTFDPKAYIANLNKVSAFDTAFELAQIDTAKDKQDWVITAQTVNQYYDASVNTIVFSAATLQPPNYDANADPSVNYGGMGTKVGHEITHGFDNLGRDYDGDGNFRPWWTDTVKETFNEKTKCFVEQYGSMDVKSELTGALLGKLDGKLTLGETIADNGGLNAAYRAYRDYVDTVADATKYTKEAGEKMFWIAHAQLWCEKNTDEFLQLLRTDEHPPGRYRLIGAVQNSVDFANAFNCPVDSPMNPTKKCVLWE</sequence>
<dbReference type="InterPro" id="IPR018497">
    <property type="entry name" value="Peptidase_M13_C"/>
</dbReference>
<dbReference type="GO" id="GO:0046872">
    <property type="term" value="F:metal ion binding"/>
    <property type="evidence" value="ECO:0007669"/>
    <property type="project" value="UniProtKB-KW"/>
</dbReference>